<evidence type="ECO:0000256" key="1">
    <source>
        <dbReference type="ARBA" id="ARBA00022553"/>
    </source>
</evidence>
<dbReference type="Pfam" id="PF00313">
    <property type="entry name" value="CSD"/>
    <property type="match status" value="1"/>
</dbReference>
<keyword evidence="3" id="KW-0472">Membrane</keyword>
<dbReference type="EMBL" id="JRQD01000002">
    <property type="protein sequence ID" value="KGM07240.1"/>
    <property type="molecule type" value="Genomic_DNA"/>
</dbReference>
<dbReference type="Proteomes" id="UP000029999">
    <property type="component" value="Unassembled WGS sequence"/>
</dbReference>
<comment type="caution">
    <text evidence="5">The sequence shown here is derived from an EMBL/GenBank/DDBJ whole genome shotgun (WGS) entry which is preliminary data.</text>
</comment>
<dbReference type="AlphaFoldDB" id="A0A0A0BHC4"/>
<feature type="domain" description="CSD" evidence="4">
    <location>
        <begin position="4"/>
        <end position="69"/>
    </location>
</feature>
<protein>
    <submittedName>
        <fullName evidence="5">Integral membrane protein</fullName>
    </submittedName>
</protein>
<dbReference type="InterPro" id="IPR052069">
    <property type="entry name" value="Ca-reg_mRNA-binding_domain"/>
</dbReference>
<keyword evidence="1" id="KW-0597">Phosphoprotein</keyword>
<dbReference type="SMART" id="SM00357">
    <property type="entry name" value="CSP"/>
    <property type="match status" value="1"/>
</dbReference>
<dbReference type="Gene3D" id="2.40.50.140">
    <property type="entry name" value="Nucleic acid-binding proteins"/>
    <property type="match status" value="1"/>
</dbReference>
<dbReference type="InterPro" id="IPR010718">
    <property type="entry name" value="DUF1294"/>
</dbReference>
<evidence type="ECO:0000256" key="2">
    <source>
        <dbReference type="RuleBase" id="RU000408"/>
    </source>
</evidence>
<dbReference type="GO" id="GO:0043488">
    <property type="term" value="P:regulation of mRNA stability"/>
    <property type="evidence" value="ECO:0007669"/>
    <property type="project" value="TreeGrafter"/>
</dbReference>
<dbReference type="SUPFAM" id="SSF50249">
    <property type="entry name" value="Nucleic acid-binding proteins"/>
    <property type="match status" value="1"/>
</dbReference>
<dbReference type="Pfam" id="PF06961">
    <property type="entry name" value="DUF1294"/>
    <property type="match status" value="1"/>
</dbReference>
<feature type="transmembrane region" description="Helical" evidence="3">
    <location>
        <begin position="108"/>
        <end position="126"/>
    </location>
</feature>
<dbReference type="GO" id="GO:0003730">
    <property type="term" value="F:mRNA 3'-UTR binding"/>
    <property type="evidence" value="ECO:0007669"/>
    <property type="project" value="TreeGrafter"/>
</dbReference>
<feature type="transmembrane region" description="Helical" evidence="3">
    <location>
        <begin position="83"/>
        <end position="102"/>
    </location>
</feature>
<name>A0A0A0BHC4_9GAMM</name>
<evidence type="ECO:0000313" key="6">
    <source>
        <dbReference type="Proteomes" id="UP000029999"/>
    </source>
</evidence>
<dbReference type="RefSeq" id="WP_036312390.1">
    <property type="nucleotide sequence ID" value="NZ_JRQD01000002.1"/>
</dbReference>
<proteinExistence type="predicted"/>
<feature type="transmembrane region" description="Helical" evidence="3">
    <location>
        <begin position="170"/>
        <end position="190"/>
    </location>
</feature>
<gene>
    <name evidence="5" type="ORF">LP43_0850</name>
</gene>
<dbReference type="STRING" id="392484.LP43_0850"/>
<dbReference type="PANTHER" id="PTHR12962:SF1">
    <property type="entry name" value="COLD SHOCK DOMAIN-CONTAINING PROTEIN CG9705"/>
    <property type="match status" value="1"/>
</dbReference>
<evidence type="ECO:0000256" key="3">
    <source>
        <dbReference type="SAM" id="Phobius"/>
    </source>
</evidence>
<keyword evidence="3" id="KW-0812">Transmembrane</keyword>
<sequence>MAVRRKGKIKTWNNGKGYGFIIPESGGKDIFLHIKSVQNKDRVPKLGETIAYTLSKDKQNRLCAIDATYDGEKLKSKKKQRSGFLTIVISSLFLIGLGVYVLAGELPVSILFLYLLLSFITLLIYLKDKSAAKNGDWRTPESTLHLLALLGGWPGALSAQAIFRHKSKKTGFRVVFFVTVIVNIVMLAWISTPDGLLVLNEIINFQY</sequence>
<dbReference type="PANTHER" id="PTHR12962">
    <property type="entry name" value="CALCIUM-REGULATED HEAT STABLE PROTEIN CRHSP-24-RELATED"/>
    <property type="match status" value="1"/>
</dbReference>
<dbReference type="InterPro" id="IPR012340">
    <property type="entry name" value="NA-bd_OB-fold"/>
</dbReference>
<dbReference type="PROSITE" id="PS00352">
    <property type="entry name" value="CSD_1"/>
    <property type="match status" value="1"/>
</dbReference>
<dbReference type="PROSITE" id="PS51857">
    <property type="entry name" value="CSD_2"/>
    <property type="match status" value="1"/>
</dbReference>
<dbReference type="InterPro" id="IPR019844">
    <property type="entry name" value="CSD_CS"/>
</dbReference>
<keyword evidence="3" id="KW-1133">Transmembrane helix</keyword>
<organism evidence="5 6">
    <name type="scientific">Methylophaga thiooxydans</name>
    <dbReference type="NCBI Taxonomy" id="392484"/>
    <lineage>
        <taxon>Bacteria</taxon>
        <taxon>Pseudomonadati</taxon>
        <taxon>Pseudomonadota</taxon>
        <taxon>Gammaproteobacteria</taxon>
        <taxon>Thiotrichales</taxon>
        <taxon>Piscirickettsiaceae</taxon>
        <taxon>Methylophaga</taxon>
    </lineage>
</organism>
<comment type="subcellular location">
    <subcellularLocation>
        <location evidence="2">Cytoplasm</location>
    </subcellularLocation>
</comment>
<dbReference type="InterPro" id="IPR011129">
    <property type="entry name" value="CSD"/>
</dbReference>
<evidence type="ECO:0000259" key="4">
    <source>
        <dbReference type="PROSITE" id="PS51857"/>
    </source>
</evidence>
<accession>A0A0A0BHC4</accession>
<reference evidence="5 6" key="1">
    <citation type="submission" date="2014-09" db="EMBL/GenBank/DDBJ databases">
        <authorList>
            <person name="Grob C."/>
            <person name="Taubert M."/>
            <person name="Howat A.M."/>
            <person name="Burns O.J."/>
            <person name="Dixon J.L."/>
            <person name="Chen Y."/>
            <person name="Murrell J.C."/>
        </authorList>
    </citation>
    <scope>NUCLEOTIDE SEQUENCE [LARGE SCALE GENOMIC DNA]</scope>
    <source>
        <strain evidence="5">L4</strain>
    </source>
</reference>
<dbReference type="GO" id="GO:0005829">
    <property type="term" value="C:cytosol"/>
    <property type="evidence" value="ECO:0007669"/>
    <property type="project" value="UniProtKB-ARBA"/>
</dbReference>
<dbReference type="InterPro" id="IPR002059">
    <property type="entry name" value="CSP_DNA-bd"/>
</dbReference>
<evidence type="ECO:0000313" key="5">
    <source>
        <dbReference type="EMBL" id="KGM07240.1"/>
    </source>
</evidence>